<geneLocation type="mitochondrion" evidence="1"/>
<keyword evidence="1" id="KW-0496">Mitochondrion</keyword>
<reference evidence="1" key="1">
    <citation type="journal article" date="2018" name="Front. Microbiol.">
        <title>Comparison of the Mitochondrial Genome Sequences of Six Annulohypoxylon stygium Isolates Suggests Short Fragment Insertions as a Potential Factor Leading to Larger Genomic Size.</title>
        <authorList>
            <person name="Deng Y."/>
            <person name="Hsiang T."/>
            <person name="Li S."/>
            <person name="Lin L."/>
            <person name="Wang Q."/>
            <person name="Chen Q."/>
            <person name="Xie B."/>
            <person name="Ming R."/>
        </authorList>
    </citation>
    <scope>NUCLEOTIDE SEQUENCE</scope>
    <source>
        <strain evidence="1">A</strain>
    </source>
</reference>
<dbReference type="AlphaFoldDB" id="A0A386RWQ7"/>
<gene>
    <name evidence="1" type="primary">orf168</name>
</gene>
<protein>
    <submittedName>
        <fullName evidence="1">Uncharacterized protein</fullName>
    </submittedName>
</protein>
<organism evidence="1">
    <name type="scientific">Annulohypoxylon stygium</name>
    <dbReference type="NCBI Taxonomy" id="326628"/>
    <lineage>
        <taxon>Eukaryota</taxon>
        <taxon>Fungi</taxon>
        <taxon>Dikarya</taxon>
        <taxon>Ascomycota</taxon>
        <taxon>Pezizomycotina</taxon>
        <taxon>Sordariomycetes</taxon>
        <taxon>Xylariomycetidae</taxon>
        <taxon>Xylariales</taxon>
        <taxon>Hypoxylaceae</taxon>
        <taxon>Annulohypoxylon</taxon>
    </lineage>
</organism>
<dbReference type="EMBL" id="MH620790">
    <property type="protein sequence ID" value="AYE67554.1"/>
    <property type="molecule type" value="Genomic_DNA"/>
</dbReference>
<name>A0A386RWQ7_9PEZI</name>
<evidence type="ECO:0000313" key="1">
    <source>
        <dbReference type="EMBL" id="AYE67554.1"/>
    </source>
</evidence>
<proteinExistence type="predicted"/>
<accession>A0A386RWQ7</accession>
<sequence length="168" mass="19176">MTMFFRKLINQNNKAVGTINGDKDVLFVINKLSKEEYDQLRFKSLGIQTSKPVSNITEVRPLYSTTNKNNSDQIKVNGDINKNEVDNRNVLLNEDVKVNKGNVVDEVGDIAVTHTGSSAELDNYDFYDEDACYDLEHPDFDHTYFYYLCSTNKSENEDSIVLTNISKE</sequence>